<name>A0A8S0ZYA0_ARCPL</name>
<evidence type="ECO:0000256" key="16">
    <source>
        <dbReference type="SAM" id="MobiDB-lite"/>
    </source>
</evidence>
<evidence type="ECO:0000313" key="21">
    <source>
        <dbReference type="Proteomes" id="UP000494256"/>
    </source>
</evidence>
<keyword evidence="9" id="KW-0378">Hydrolase</keyword>
<dbReference type="GO" id="GO:0004222">
    <property type="term" value="F:metalloendopeptidase activity"/>
    <property type="evidence" value="ECO:0007669"/>
    <property type="project" value="InterPro"/>
</dbReference>
<evidence type="ECO:0000259" key="17">
    <source>
        <dbReference type="PROSITE" id="PS51908"/>
    </source>
</evidence>
<dbReference type="GO" id="GO:0003697">
    <property type="term" value="F:single-stranded DNA binding"/>
    <property type="evidence" value="ECO:0007669"/>
    <property type="project" value="InterPro"/>
</dbReference>
<evidence type="ECO:0000256" key="1">
    <source>
        <dbReference type="ARBA" id="ARBA00004123"/>
    </source>
</evidence>
<gene>
    <name evidence="18" type="ORF">APLA_LOCUS6930</name>
    <name evidence="19" type="ORF">APLA_LOCUS7566</name>
</gene>
<dbReference type="PANTHER" id="PTHR21220">
    <property type="entry name" value="DNA-DEPENDENT METALLOPROTEASE SPRTN"/>
    <property type="match status" value="1"/>
</dbReference>
<keyword evidence="12 15" id="KW-0234">DNA repair</keyword>
<feature type="region of interest" description="Disordered" evidence="16">
    <location>
        <begin position="294"/>
        <end position="325"/>
    </location>
</feature>
<feature type="compositionally biased region" description="Polar residues" evidence="16">
    <location>
        <begin position="521"/>
        <end position="536"/>
    </location>
</feature>
<keyword evidence="13" id="KW-0539">Nucleus</keyword>
<dbReference type="GO" id="GO:0005694">
    <property type="term" value="C:chromosome"/>
    <property type="evidence" value="ECO:0007669"/>
    <property type="project" value="UniProtKB-SubCell"/>
</dbReference>
<dbReference type="InterPro" id="IPR055220">
    <property type="entry name" value="SPRTN_ZBD"/>
</dbReference>
<evidence type="ECO:0000313" key="20">
    <source>
        <dbReference type="Proteomes" id="UP000494106"/>
    </source>
</evidence>
<proteinExistence type="inferred from homology"/>
<dbReference type="Proteomes" id="UP000494256">
    <property type="component" value="Unassembled WGS sequence"/>
</dbReference>
<comment type="caution">
    <text evidence="19">The sequence shown here is derived from an EMBL/GenBank/DDBJ whole genome shotgun (WGS) entry which is preliminary data.</text>
</comment>
<dbReference type="PANTHER" id="PTHR21220:SF0">
    <property type="entry name" value="DNA-DEPENDENT METALLOPROTEASE SPRTN"/>
    <property type="match status" value="1"/>
</dbReference>
<evidence type="ECO:0000256" key="2">
    <source>
        <dbReference type="ARBA" id="ARBA00004286"/>
    </source>
</evidence>
<evidence type="ECO:0000256" key="11">
    <source>
        <dbReference type="ARBA" id="ARBA00023049"/>
    </source>
</evidence>
<evidence type="ECO:0000256" key="10">
    <source>
        <dbReference type="ARBA" id="ARBA00022833"/>
    </source>
</evidence>
<evidence type="ECO:0000313" key="18">
    <source>
        <dbReference type="EMBL" id="CAB3235265.1"/>
    </source>
</evidence>
<dbReference type="SMART" id="SM00734">
    <property type="entry name" value="ZnF_Rad18"/>
    <property type="match status" value="3"/>
</dbReference>
<evidence type="ECO:0000256" key="13">
    <source>
        <dbReference type="ARBA" id="ARBA00023242"/>
    </source>
</evidence>
<comment type="similarity">
    <text evidence="3">Belongs to the Spartan family.</text>
</comment>
<dbReference type="Pfam" id="PF22934">
    <property type="entry name" value="SPRTN_ZBD"/>
    <property type="match status" value="1"/>
</dbReference>
<organism evidence="19 20">
    <name type="scientific">Arctia plantaginis</name>
    <name type="common">Wood tiger moth</name>
    <name type="synonym">Phalaena plantaginis</name>
    <dbReference type="NCBI Taxonomy" id="874455"/>
    <lineage>
        <taxon>Eukaryota</taxon>
        <taxon>Metazoa</taxon>
        <taxon>Ecdysozoa</taxon>
        <taxon>Arthropoda</taxon>
        <taxon>Hexapoda</taxon>
        <taxon>Insecta</taxon>
        <taxon>Pterygota</taxon>
        <taxon>Neoptera</taxon>
        <taxon>Endopterygota</taxon>
        <taxon>Lepidoptera</taxon>
        <taxon>Glossata</taxon>
        <taxon>Ditrysia</taxon>
        <taxon>Noctuoidea</taxon>
        <taxon>Erebidae</taxon>
        <taxon>Arctiinae</taxon>
        <taxon>Arctia</taxon>
    </lineage>
</organism>
<evidence type="ECO:0000256" key="15">
    <source>
        <dbReference type="PROSITE-ProRule" id="PRU01256"/>
    </source>
</evidence>
<dbReference type="InterPro" id="IPR006640">
    <property type="entry name" value="SprT-like_domain"/>
</dbReference>
<dbReference type="GO" id="GO:0005634">
    <property type="term" value="C:nucleus"/>
    <property type="evidence" value="ECO:0007669"/>
    <property type="project" value="UniProtKB-SubCell"/>
</dbReference>
<dbReference type="EMBL" id="CADEBC010000500">
    <property type="protein sequence ID" value="CAB3238774.1"/>
    <property type="molecule type" value="Genomic_DNA"/>
</dbReference>
<keyword evidence="4" id="KW-0158">Chromosome</keyword>
<protein>
    <recommendedName>
        <fullName evidence="14">Protein with SprT-like domain at the N terminus</fullName>
    </recommendedName>
</protein>
<reference evidence="20 21" key="1">
    <citation type="submission" date="2020-04" db="EMBL/GenBank/DDBJ databases">
        <authorList>
            <person name="Wallbank WR R."/>
            <person name="Pardo Diaz C."/>
            <person name="Kozak K."/>
            <person name="Martin S."/>
            <person name="Jiggins C."/>
            <person name="Moest M."/>
            <person name="Warren A I."/>
            <person name="Byers J.R.P. K."/>
            <person name="Montejo-Kovacevich G."/>
            <person name="Yen C E."/>
        </authorList>
    </citation>
    <scope>NUCLEOTIDE SEQUENCE [LARGE SCALE GENOMIC DNA]</scope>
</reference>
<evidence type="ECO:0000256" key="14">
    <source>
        <dbReference type="ARBA" id="ARBA00030396"/>
    </source>
</evidence>
<dbReference type="Proteomes" id="UP000494106">
    <property type="component" value="Unassembled WGS sequence"/>
</dbReference>
<feature type="compositionally biased region" description="Polar residues" evidence="16">
    <location>
        <begin position="222"/>
        <end position="240"/>
    </location>
</feature>
<evidence type="ECO:0000256" key="7">
    <source>
        <dbReference type="ARBA" id="ARBA00022763"/>
    </source>
</evidence>
<dbReference type="Gene3D" id="3.30.160.60">
    <property type="entry name" value="Classic Zinc Finger"/>
    <property type="match status" value="2"/>
</dbReference>
<dbReference type="InterPro" id="IPR006642">
    <property type="entry name" value="Rad18_UBZ4"/>
</dbReference>
<keyword evidence="8 15" id="KW-0863">Zinc-finger</keyword>
<feature type="compositionally biased region" description="Polar residues" evidence="16">
    <location>
        <begin position="295"/>
        <end position="311"/>
    </location>
</feature>
<dbReference type="PROSITE" id="PS51908">
    <property type="entry name" value="ZF_UBZ4"/>
    <property type="match status" value="1"/>
</dbReference>
<dbReference type="Pfam" id="PF10263">
    <property type="entry name" value="SprT-like"/>
    <property type="match status" value="1"/>
</dbReference>
<evidence type="ECO:0000256" key="9">
    <source>
        <dbReference type="ARBA" id="ARBA00022801"/>
    </source>
</evidence>
<dbReference type="AlphaFoldDB" id="A0A8S0ZYA0"/>
<dbReference type="GO" id="GO:0006281">
    <property type="term" value="P:DNA repair"/>
    <property type="evidence" value="ECO:0007669"/>
    <property type="project" value="UniProtKB-KW"/>
</dbReference>
<keyword evidence="5" id="KW-0645">Protease</keyword>
<dbReference type="OrthoDB" id="5236983at2759"/>
<evidence type="ECO:0000256" key="6">
    <source>
        <dbReference type="ARBA" id="ARBA00022723"/>
    </source>
</evidence>
<keyword evidence="6" id="KW-0479">Metal-binding</keyword>
<feature type="region of interest" description="Disordered" evidence="16">
    <location>
        <begin position="183"/>
        <end position="253"/>
    </location>
</feature>
<dbReference type="GO" id="GO:0006508">
    <property type="term" value="P:proteolysis"/>
    <property type="evidence" value="ECO:0007669"/>
    <property type="project" value="UniProtKB-KW"/>
</dbReference>
<feature type="region of interest" description="Disordered" evidence="16">
    <location>
        <begin position="521"/>
        <end position="554"/>
    </location>
</feature>
<evidence type="ECO:0000256" key="3">
    <source>
        <dbReference type="ARBA" id="ARBA00010724"/>
    </source>
</evidence>
<keyword evidence="20" id="KW-1185">Reference proteome</keyword>
<keyword evidence="11" id="KW-0482">Metalloprotease</keyword>
<evidence type="ECO:0000313" key="19">
    <source>
        <dbReference type="EMBL" id="CAB3238774.1"/>
    </source>
</evidence>
<dbReference type="EMBL" id="CADEBD010000299">
    <property type="protein sequence ID" value="CAB3235265.1"/>
    <property type="molecule type" value="Genomic_DNA"/>
</dbReference>
<feature type="region of interest" description="Disordered" evidence="16">
    <location>
        <begin position="454"/>
        <end position="478"/>
    </location>
</feature>
<evidence type="ECO:0000256" key="4">
    <source>
        <dbReference type="ARBA" id="ARBA00022454"/>
    </source>
</evidence>
<sequence>MMNLADPELELVDPTPNVHTLFIHFDKEFFSTKLASRAVVRWSKRMYSCAGICSYEGRGGLCDIALSEPLLKLRPRKDLVETLLHEMIHAFLFVTNRDQDRDGHGPNFQYHMNRINKSAGLNISIYHSFHDEVHLYLTHWWRCDGPCLKRRPHFGIVRRSNNRAPGPSDYWWNEHKRKCGGTFIKIKEPENFKAKKKNSGTSTTNTSKKNESTKTNGKQVPKDSNSNLKTKSTGSNFNPTSPKPQVPLFTGNGHTINGTKHISDHRNVTEHVRRIWANKEIPSVINKAPLKKVETSMSVKKQGKISSTPKPNKQKATDTNIPGPPAKMKKIDEYFKATSVLKEIYGEDFRLIQEKNNTKLVAVRKPVNVELVDCPTCNAKIDSNKINEHLDECLNRDIIKELSQDNELAQTTSIGSNLVQTIGNIPAIPAFKGNIESTPKKIIDLTNLNMDPFGNKINSNKDRRKSDSQTILQSTEHDKVTLLKKKDDKTSQILDPNLNKMRKSDNFITKDKGVIFSVINSESSSGTSNKPQNGSEPSIKEVEPVPSSSKDSERVEQMCPCCGKKIDKPVVEHLDECRVFSDINNTMSEEDANTSFSNHNTVVINDDDDMFDESQEFNETGTKTPCPCCMKMVEEISMNDHLDLCLG</sequence>
<dbReference type="InterPro" id="IPR044245">
    <property type="entry name" value="Spartan"/>
</dbReference>
<evidence type="ECO:0000256" key="8">
    <source>
        <dbReference type="ARBA" id="ARBA00022771"/>
    </source>
</evidence>
<accession>A0A8S0ZYA0</accession>
<evidence type="ECO:0000256" key="5">
    <source>
        <dbReference type="ARBA" id="ARBA00022670"/>
    </source>
</evidence>
<dbReference type="GO" id="GO:0008270">
    <property type="term" value="F:zinc ion binding"/>
    <property type="evidence" value="ECO:0007669"/>
    <property type="project" value="UniProtKB-KW"/>
</dbReference>
<evidence type="ECO:0000256" key="12">
    <source>
        <dbReference type="ARBA" id="ARBA00023204"/>
    </source>
</evidence>
<comment type="subcellular location">
    <subcellularLocation>
        <location evidence="2">Chromosome</location>
    </subcellularLocation>
    <subcellularLocation>
        <location evidence="1">Nucleus</location>
    </subcellularLocation>
</comment>
<keyword evidence="7 15" id="KW-0227">DNA damage</keyword>
<feature type="compositionally biased region" description="Low complexity" evidence="16">
    <location>
        <begin position="199"/>
        <end position="218"/>
    </location>
</feature>
<dbReference type="GO" id="GO:0031593">
    <property type="term" value="F:polyubiquitin modification-dependent protein binding"/>
    <property type="evidence" value="ECO:0007669"/>
    <property type="project" value="TreeGrafter"/>
</dbReference>
<dbReference type="SMART" id="SM00731">
    <property type="entry name" value="SprT"/>
    <property type="match status" value="1"/>
</dbReference>
<feature type="domain" description="UBZ4-type" evidence="17">
    <location>
        <begin position="371"/>
        <end position="398"/>
    </location>
</feature>
<keyword evidence="10" id="KW-0862">Zinc</keyword>